<feature type="transmembrane region" description="Helical" evidence="1">
    <location>
        <begin position="27"/>
        <end position="47"/>
    </location>
</feature>
<organism evidence="2 3">
    <name type="scientific">Arthrobacter stackebrandtii</name>
    <dbReference type="NCBI Taxonomy" id="272161"/>
    <lineage>
        <taxon>Bacteria</taxon>
        <taxon>Bacillati</taxon>
        <taxon>Actinomycetota</taxon>
        <taxon>Actinomycetes</taxon>
        <taxon>Micrococcales</taxon>
        <taxon>Micrococcaceae</taxon>
        <taxon>Arthrobacter</taxon>
    </lineage>
</organism>
<proteinExistence type="predicted"/>
<dbReference type="Proteomes" id="UP000711614">
    <property type="component" value="Unassembled WGS sequence"/>
</dbReference>
<keyword evidence="3" id="KW-1185">Reference proteome</keyword>
<dbReference type="EMBL" id="JAGIOI010000001">
    <property type="protein sequence ID" value="MBP2411838.1"/>
    <property type="molecule type" value="Genomic_DNA"/>
</dbReference>
<sequence length="60" mass="6546">MDARRWQVWADLATGGLDENEVSGNSVAMGMLGFLLLFTVAVIAYVASLPRAEQEPVIQH</sequence>
<evidence type="ECO:0000313" key="2">
    <source>
        <dbReference type="EMBL" id="MBP2411838.1"/>
    </source>
</evidence>
<comment type="caution">
    <text evidence="2">The sequence shown here is derived from an EMBL/GenBank/DDBJ whole genome shotgun (WGS) entry which is preliminary data.</text>
</comment>
<keyword evidence="1" id="KW-1133">Transmembrane helix</keyword>
<keyword evidence="1" id="KW-0812">Transmembrane</keyword>
<name>A0ABS4YV79_9MICC</name>
<reference evidence="2 3" key="1">
    <citation type="submission" date="2021-03" db="EMBL/GenBank/DDBJ databases">
        <title>Sequencing the genomes of 1000 actinobacteria strains.</title>
        <authorList>
            <person name="Klenk H.-P."/>
        </authorList>
    </citation>
    <scope>NUCLEOTIDE SEQUENCE [LARGE SCALE GENOMIC DNA]</scope>
    <source>
        <strain evidence="2 3">DSM 16005</strain>
    </source>
</reference>
<evidence type="ECO:0000313" key="3">
    <source>
        <dbReference type="Proteomes" id="UP000711614"/>
    </source>
</evidence>
<accession>A0ABS4YV79</accession>
<evidence type="ECO:0008006" key="4">
    <source>
        <dbReference type="Google" id="ProtNLM"/>
    </source>
</evidence>
<gene>
    <name evidence="2" type="ORF">JOF48_000637</name>
</gene>
<protein>
    <recommendedName>
        <fullName evidence="4">CcoQ/FixQ family Cbb3-type cytochrome c oxidase assembly chaperone</fullName>
    </recommendedName>
</protein>
<evidence type="ECO:0000256" key="1">
    <source>
        <dbReference type="SAM" id="Phobius"/>
    </source>
</evidence>
<keyword evidence="1" id="KW-0472">Membrane</keyword>